<evidence type="ECO:0000313" key="3">
    <source>
        <dbReference type="Proteomes" id="UP000001876"/>
    </source>
</evidence>
<feature type="region of interest" description="Disordered" evidence="1">
    <location>
        <begin position="183"/>
        <end position="341"/>
    </location>
</feature>
<evidence type="ECO:0000256" key="1">
    <source>
        <dbReference type="SAM" id="MobiDB-lite"/>
    </source>
</evidence>
<feature type="compositionally biased region" description="Low complexity" evidence="1">
    <location>
        <begin position="255"/>
        <end position="266"/>
    </location>
</feature>
<dbReference type="AlphaFoldDB" id="C1MS64"/>
<feature type="region of interest" description="Disordered" evidence="1">
    <location>
        <begin position="93"/>
        <end position="112"/>
    </location>
</feature>
<gene>
    <name evidence="2" type="ORF">MICPUCDRAFT_47389</name>
</gene>
<feature type="region of interest" description="Disordered" evidence="1">
    <location>
        <begin position="369"/>
        <end position="402"/>
    </location>
</feature>
<dbReference type="Proteomes" id="UP000001876">
    <property type="component" value="Unassembled WGS sequence"/>
</dbReference>
<feature type="compositionally biased region" description="Gly residues" evidence="1">
    <location>
        <begin position="267"/>
        <end position="277"/>
    </location>
</feature>
<dbReference type="RefSeq" id="XP_003058992.1">
    <property type="nucleotide sequence ID" value="XM_003058946.1"/>
</dbReference>
<keyword evidence="3" id="KW-1185">Reference proteome</keyword>
<dbReference type="eggNOG" id="ENOG502SABA">
    <property type="taxonomic scope" value="Eukaryota"/>
</dbReference>
<dbReference type="EMBL" id="GG663739">
    <property type="protein sequence ID" value="EEH57447.1"/>
    <property type="molecule type" value="Genomic_DNA"/>
</dbReference>
<organism evidence="3">
    <name type="scientific">Micromonas pusilla (strain CCMP1545)</name>
    <name type="common">Picoplanktonic green alga</name>
    <dbReference type="NCBI Taxonomy" id="564608"/>
    <lineage>
        <taxon>Eukaryota</taxon>
        <taxon>Viridiplantae</taxon>
        <taxon>Chlorophyta</taxon>
        <taxon>Mamiellophyceae</taxon>
        <taxon>Mamiellales</taxon>
        <taxon>Mamiellaceae</taxon>
        <taxon>Micromonas</taxon>
    </lineage>
</organism>
<feature type="compositionally biased region" description="Gly residues" evidence="1">
    <location>
        <begin position="227"/>
        <end position="236"/>
    </location>
</feature>
<accession>C1MS64</accession>
<feature type="compositionally biased region" description="Low complexity" evidence="1">
    <location>
        <begin position="369"/>
        <end position="384"/>
    </location>
</feature>
<sequence>MQHSASAKDLIQASRPGFPQGLKVLVVMKDNGSHAAAKKMLSEIGYLVTTATTLDKGLSILESSTTEPPSHHFDVALLESKQVEPLMRLATADAGAGDAASPPRPSGASAAAGSRASSANALLASRFTKMAKSCAIVLMHEEEHAVRKMIRDEAAAAAASAGGGAGGAGPAGVATAGSAKRGLALRGGGSDDSSASEEAAVKRSSPTTVLGEEESEHNRGDSLVAGGAAGARGGAGASASARKKAGAAVGGGAGANNAKDAAKGAAAGSGAGGGAGGAATKPKPQTRSTQQWRAAEQRGRRLAIKPHTAPLAPGVNQLNGQHGGPGGMAYWHQPGRGAGPGSPMMGQMRAMTVNGQQVQVWVPVGVQGQPGQQQQQQQFTQQGNVGQGPQGQGHTAGGEAGGQRQQMVLIQQANGQHVYVDANQYNQMVLQQQQQHSQQSQQQQWGGSQQQQQQQQQQAQQQYYAAAQQQQQHHAMTQQRAPTHGGSSPTAVGAGGVASMDAHHAVGLRRVDSLQRLMDAPFDADFADVEMLEEDALDVMLAQAKDGNLFDGMDDAMFEAGAMGDGIVNA</sequence>
<reference evidence="2 3" key="1">
    <citation type="journal article" date="2009" name="Science">
        <title>Green evolution and dynamic adaptations revealed by genomes of the marine picoeukaryotes Micromonas.</title>
        <authorList>
            <person name="Worden A.Z."/>
            <person name="Lee J.H."/>
            <person name="Mock T."/>
            <person name="Rouze P."/>
            <person name="Simmons M.P."/>
            <person name="Aerts A.L."/>
            <person name="Allen A.E."/>
            <person name="Cuvelier M.L."/>
            <person name="Derelle E."/>
            <person name="Everett M.V."/>
            <person name="Foulon E."/>
            <person name="Grimwood J."/>
            <person name="Gundlach H."/>
            <person name="Henrissat B."/>
            <person name="Napoli C."/>
            <person name="McDonald S.M."/>
            <person name="Parker M.S."/>
            <person name="Rombauts S."/>
            <person name="Salamov A."/>
            <person name="Von Dassow P."/>
            <person name="Badger J.H."/>
            <person name="Coutinho P.M."/>
            <person name="Demir E."/>
            <person name="Dubchak I."/>
            <person name="Gentemann C."/>
            <person name="Eikrem W."/>
            <person name="Gready J.E."/>
            <person name="John U."/>
            <person name="Lanier W."/>
            <person name="Lindquist E.A."/>
            <person name="Lucas S."/>
            <person name="Mayer K.F."/>
            <person name="Moreau H."/>
            <person name="Not F."/>
            <person name="Otillar R."/>
            <person name="Panaud O."/>
            <person name="Pangilinan J."/>
            <person name="Paulsen I."/>
            <person name="Piegu B."/>
            <person name="Poliakov A."/>
            <person name="Robbens S."/>
            <person name="Schmutz J."/>
            <person name="Toulza E."/>
            <person name="Wyss T."/>
            <person name="Zelensky A."/>
            <person name="Zhou K."/>
            <person name="Armbrust E.V."/>
            <person name="Bhattacharya D."/>
            <person name="Goodenough U.W."/>
            <person name="Van de Peer Y."/>
            <person name="Grigoriev I.V."/>
        </authorList>
    </citation>
    <scope>NUCLEOTIDE SEQUENCE [LARGE SCALE GENOMIC DNA]</scope>
    <source>
        <strain evidence="2 3">CCMP1545</strain>
    </source>
</reference>
<evidence type="ECO:0000313" key="2">
    <source>
        <dbReference type="EMBL" id="EEH57447.1"/>
    </source>
</evidence>
<dbReference type="OrthoDB" id="60033at2759"/>
<dbReference type="STRING" id="564608.C1MS64"/>
<dbReference type="GeneID" id="9684431"/>
<protein>
    <submittedName>
        <fullName evidence="2">Predicted protein</fullName>
    </submittedName>
</protein>
<feature type="compositionally biased region" description="Polar residues" evidence="1">
    <location>
        <begin position="283"/>
        <end position="292"/>
    </location>
</feature>
<dbReference type="KEGG" id="mpp:MICPUCDRAFT_47389"/>
<name>C1MS64_MICPC</name>
<feature type="region of interest" description="Disordered" evidence="1">
    <location>
        <begin position="465"/>
        <end position="495"/>
    </location>
</feature>
<feature type="compositionally biased region" description="Gly residues" evidence="1">
    <location>
        <begin position="385"/>
        <end position="401"/>
    </location>
</feature>
<dbReference type="OMA" id="MTVNGQQ"/>
<proteinExistence type="predicted"/>
<feature type="compositionally biased region" description="Low complexity" evidence="1">
    <location>
        <begin position="465"/>
        <end position="479"/>
    </location>
</feature>